<name>A0A5E4SIR1_9BURK</name>
<dbReference type="Proteomes" id="UP000367825">
    <property type="component" value="Unassembled WGS sequence"/>
</dbReference>
<protein>
    <submittedName>
        <fullName evidence="1">Uncharacterized protein</fullName>
    </submittedName>
</protein>
<reference evidence="1 2" key="1">
    <citation type="submission" date="2019-08" db="EMBL/GenBank/DDBJ databases">
        <authorList>
            <person name="Peeters C."/>
        </authorList>
    </citation>
    <scope>NUCLEOTIDE SEQUENCE [LARGE SCALE GENOMIC DNA]</scope>
    <source>
        <strain evidence="1 2">LMG 31109</strain>
    </source>
</reference>
<keyword evidence="2" id="KW-1185">Reference proteome</keyword>
<evidence type="ECO:0000313" key="2">
    <source>
        <dbReference type="Proteomes" id="UP000367825"/>
    </source>
</evidence>
<dbReference type="EMBL" id="CABPSC010000002">
    <property type="protein sequence ID" value="VVD75175.1"/>
    <property type="molecule type" value="Genomic_DNA"/>
</dbReference>
<organism evidence="1 2">
    <name type="scientific">Pandoraea nosoerga</name>
    <dbReference type="NCBI Taxonomy" id="2508296"/>
    <lineage>
        <taxon>Bacteria</taxon>
        <taxon>Pseudomonadati</taxon>
        <taxon>Pseudomonadota</taxon>
        <taxon>Betaproteobacteria</taxon>
        <taxon>Burkholderiales</taxon>
        <taxon>Burkholderiaceae</taxon>
        <taxon>Pandoraea</taxon>
    </lineage>
</organism>
<evidence type="ECO:0000313" key="1">
    <source>
        <dbReference type="EMBL" id="VVD75175.1"/>
    </source>
</evidence>
<accession>A0A5E4SIR1</accession>
<sequence length="32" mass="3563">MTNFRHHATPVLRVALMGQSVALVKSKKQSLN</sequence>
<gene>
    <name evidence="1" type="ORF">PNO31109_00793</name>
</gene>
<proteinExistence type="predicted"/>
<dbReference type="AlphaFoldDB" id="A0A5E4SIR1"/>